<dbReference type="EMBL" id="JACGBB010000008">
    <property type="protein sequence ID" value="MBZ7987386.1"/>
    <property type="molecule type" value="Genomic_DNA"/>
</dbReference>
<organism evidence="1 2">
    <name type="scientific">Campylobacter canadensis</name>
    <dbReference type="NCBI Taxonomy" id="449520"/>
    <lineage>
        <taxon>Bacteria</taxon>
        <taxon>Pseudomonadati</taxon>
        <taxon>Campylobacterota</taxon>
        <taxon>Epsilonproteobacteria</taxon>
        <taxon>Campylobacterales</taxon>
        <taxon>Campylobacteraceae</taxon>
        <taxon>Campylobacter</taxon>
    </lineage>
</organism>
<proteinExistence type="predicted"/>
<reference evidence="1 2" key="1">
    <citation type="submission" date="2020-07" db="EMBL/GenBank/DDBJ databases">
        <title>Transfer of Campylobacter canadensis to the novel genus Avispirillum gen. nov., that also includes two novel species recovered from migratory waterfowl: Avispirillum anseris sp. nov. and Avispirillum brantae sp. nov.</title>
        <authorList>
            <person name="Miller W.G."/>
            <person name="Chapman M.H."/>
            <person name="Yee E."/>
            <person name="Inglis G.D."/>
        </authorList>
    </citation>
    <scope>NUCLEOTIDE SEQUENCE [LARGE SCALE GENOMIC DNA]</scope>
    <source>
        <strain evidence="1 2">L283</strain>
    </source>
</reference>
<gene>
    <name evidence="1" type="ORF">AVCANL283_04600</name>
</gene>
<evidence type="ECO:0000313" key="2">
    <source>
        <dbReference type="Proteomes" id="UP000786183"/>
    </source>
</evidence>
<protein>
    <submittedName>
        <fullName evidence="1">Uncharacterized protein</fullName>
    </submittedName>
</protein>
<sequence length="106" mass="12460">MAEFMLDEDKEKYLNDLDNAYKNATSNKASKIENKDAIKEYILSNTNIYLRKLQQDIKIFKNAEILKISKDKEKELQSKNKLDGFCEFCIAFINILDNTKKIDMRV</sequence>
<accession>A0ABS7WRL8</accession>
<dbReference type="Proteomes" id="UP000786183">
    <property type="component" value="Unassembled WGS sequence"/>
</dbReference>
<comment type="caution">
    <text evidence="1">The sequence shown here is derived from an EMBL/GenBank/DDBJ whole genome shotgun (WGS) entry which is preliminary data.</text>
</comment>
<keyword evidence="2" id="KW-1185">Reference proteome</keyword>
<evidence type="ECO:0000313" key="1">
    <source>
        <dbReference type="EMBL" id="MBZ7987386.1"/>
    </source>
</evidence>
<name>A0ABS7WRL8_9BACT</name>
<dbReference type="RefSeq" id="WP_172234228.1">
    <property type="nucleotide sequence ID" value="NZ_CP035946.1"/>
</dbReference>